<sequence length="183" mass="22341">MIKVSEKDWEIFHENYRISREKLFLIFPYRANFEELKQLLLESKTDSIYDTPFTDILWRFPISMSDNDFMRLLQFFLLENWHHNHESIIGSFQDSFNEDENNIKYLMQIFHSPPEFYKHDEDLKYPFIRKIIYAIGAQPEPYNIEALEKISLSEDEVIKELALHQIEKRKRLGRWEAKQNEQF</sequence>
<keyword evidence="2" id="KW-1185">Reference proteome</keyword>
<gene>
    <name evidence="1" type="ORF">EAH81_05405</name>
</gene>
<dbReference type="AlphaFoldDB" id="A0A502F2C9"/>
<dbReference type="Proteomes" id="UP000319700">
    <property type="component" value="Unassembled WGS sequence"/>
</dbReference>
<name>A0A502F2C9_9FLAO</name>
<dbReference type="OrthoDB" id="1347117at2"/>
<dbReference type="RefSeq" id="WP_140504557.1">
    <property type="nucleotide sequence ID" value="NZ_RCZH01000003.1"/>
</dbReference>
<reference evidence="1 2" key="1">
    <citation type="journal article" date="2019" name="Environ. Microbiol.">
        <title>Species interactions and distinct microbial communities in high Arctic permafrost affected cryosols are associated with the CH4 and CO2 gas fluxes.</title>
        <authorList>
            <person name="Altshuler I."/>
            <person name="Hamel J."/>
            <person name="Turney S."/>
            <person name="Magnuson E."/>
            <person name="Levesque R."/>
            <person name="Greer C."/>
            <person name="Whyte L.G."/>
        </authorList>
    </citation>
    <scope>NUCLEOTIDE SEQUENCE [LARGE SCALE GENOMIC DNA]</scope>
    <source>
        <strain evidence="1 2">42</strain>
    </source>
</reference>
<proteinExistence type="predicted"/>
<dbReference type="EMBL" id="RCZH01000003">
    <property type="protein sequence ID" value="TPG43987.1"/>
    <property type="molecule type" value="Genomic_DNA"/>
</dbReference>
<organism evidence="1 2">
    <name type="scientific">Flavobacterium pectinovorum</name>
    <dbReference type="NCBI Taxonomy" id="29533"/>
    <lineage>
        <taxon>Bacteria</taxon>
        <taxon>Pseudomonadati</taxon>
        <taxon>Bacteroidota</taxon>
        <taxon>Flavobacteriia</taxon>
        <taxon>Flavobacteriales</taxon>
        <taxon>Flavobacteriaceae</taxon>
        <taxon>Flavobacterium</taxon>
    </lineage>
</organism>
<accession>A0A502F2C9</accession>
<evidence type="ECO:0000313" key="2">
    <source>
        <dbReference type="Proteomes" id="UP000319700"/>
    </source>
</evidence>
<comment type="caution">
    <text evidence="1">The sequence shown here is derived from an EMBL/GenBank/DDBJ whole genome shotgun (WGS) entry which is preliminary data.</text>
</comment>
<protein>
    <submittedName>
        <fullName evidence="1">Uncharacterized protein</fullName>
    </submittedName>
</protein>
<evidence type="ECO:0000313" key="1">
    <source>
        <dbReference type="EMBL" id="TPG43987.1"/>
    </source>
</evidence>